<comment type="caution">
    <text evidence="2">The sequence shown here is derived from an EMBL/GenBank/DDBJ whole genome shotgun (WGS) entry which is preliminary data.</text>
</comment>
<protein>
    <submittedName>
        <fullName evidence="2">Uncharacterized protein</fullName>
    </submittedName>
</protein>
<organism evidence="2 3">
    <name type="scientific">Pleurodeles waltl</name>
    <name type="common">Iberian ribbed newt</name>
    <dbReference type="NCBI Taxonomy" id="8319"/>
    <lineage>
        <taxon>Eukaryota</taxon>
        <taxon>Metazoa</taxon>
        <taxon>Chordata</taxon>
        <taxon>Craniata</taxon>
        <taxon>Vertebrata</taxon>
        <taxon>Euteleostomi</taxon>
        <taxon>Amphibia</taxon>
        <taxon>Batrachia</taxon>
        <taxon>Caudata</taxon>
        <taxon>Salamandroidea</taxon>
        <taxon>Salamandridae</taxon>
        <taxon>Pleurodelinae</taxon>
        <taxon>Pleurodeles</taxon>
    </lineage>
</organism>
<reference evidence="2" key="1">
    <citation type="journal article" date="2022" name="bioRxiv">
        <title>Sequencing and chromosome-scale assembly of the giantPleurodeles waltlgenome.</title>
        <authorList>
            <person name="Brown T."/>
            <person name="Elewa A."/>
            <person name="Iarovenko S."/>
            <person name="Subramanian E."/>
            <person name="Araus A.J."/>
            <person name="Petzold A."/>
            <person name="Susuki M."/>
            <person name="Suzuki K.-i.T."/>
            <person name="Hayashi T."/>
            <person name="Toyoda A."/>
            <person name="Oliveira C."/>
            <person name="Osipova E."/>
            <person name="Leigh N.D."/>
            <person name="Simon A."/>
            <person name="Yun M.H."/>
        </authorList>
    </citation>
    <scope>NUCLEOTIDE SEQUENCE</scope>
    <source>
        <strain evidence="2">20211129_DDA</strain>
        <tissue evidence="2">Liver</tissue>
    </source>
</reference>
<proteinExistence type="predicted"/>
<dbReference type="EMBL" id="JANPWB010000011">
    <property type="protein sequence ID" value="KAJ1129638.1"/>
    <property type="molecule type" value="Genomic_DNA"/>
</dbReference>
<dbReference type="AlphaFoldDB" id="A0AAV7PN21"/>
<feature type="region of interest" description="Disordered" evidence="1">
    <location>
        <begin position="1"/>
        <end position="27"/>
    </location>
</feature>
<gene>
    <name evidence="2" type="ORF">NDU88_008004</name>
</gene>
<evidence type="ECO:0000256" key="1">
    <source>
        <dbReference type="SAM" id="MobiDB-lite"/>
    </source>
</evidence>
<feature type="region of interest" description="Disordered" evidence="1">
    <location>
        <begin position="92"/>
        <end position="115"/>
    </location>
</feature>
<sequence>MGRDKPTSFQVKSDKYTAQSGDGGLPQNPTEAFNIGAILQATQGLRWVLETKIGKVAVDVTLLSQDLHIVVDKVFCPEGFIFSEEEAVQKLEDQDQAEDVEKRARRNNHNSCALW</sequence>
<keyword evidence="3" id="KW-1185">Reference proteome</keyword>
<feature type="compositionally biased region" description="Polar residues" evidence="1">
    <location>
        <begin position="7"/>
        <end position="20"/>
    </location>
</feature>
<accession>A0AAV7PN21</accession>
<evidence type="ECO:0000313" key="3">
    <source>
        <dbReference type="Proteomes" id="UP001066276"/>
    </source>
</evidence>
<dbReference type="Proteomes" id="UP001066276">
    <property type="component" value="Chromosome 7"/>
</dbReference>
<name>A0AAV7PN21_PLEWA</name>
<evidence type="ECO:0000313" key="2">
    <source>
        <dbReference type="EMBL" id="KAJ1129638.1"/>
    </source>
</evidence>